<keyword evidence="4" id="KW-0547">Nucleotide-binding</keyword>
<protein>
    <submittedName>
        <fullName evidence="4">ABC transporter ATP-binding protein</fullName>
    </submittedName>
</protein>
<comment type="similarity">
    <text evidence="1">Belongs to the ABC transporter superfamily.</text>
</comment>
<sequence length="307" mass="34417">MCDTILKTKNITKKYGDHLVVNNVNIDVKQGEIYGLVGKNGAGKTTLLRMMCGLTMPSKGEIDLFNETSQSGLNKSRRRIGCIIEAPSFYPYLSVKKNLEYYRIQRGIPEKECIDELIRIVGLEDASKKKFKKLSLGMKQRLGLALALMATPDLLILDEPINGLDPTGIVEFREILLKLNKERNTTIIISSHILGELSQMATMYGFINNGELIEQISSKELQEKCKRSLSIKVKNIEKAIVVIEKELGCNKYEVLNDNEIRLYEHIDTPEIIAEALVSNGVVFSSMNQIGVNLENYFINLIGGAHHA</sequence>
<keyword evidence="5" id="KW-1185">Reference proteome</keyword>
<evidence type="ECO:0000259" key="3">
    <source>
        <dbReference type="PROSITE" id="PS50893"/>
    </source>
</evidence>
<comment type="caution">
    <text evidence="4">The sequence shown here is derived from an EMBL/GenBank/DDBJ whole genome shotgun (WGS) entry which is preliminary data.</text>
</comment>
<evidence type="ECO:0000313" key="5">
    <source>
        <dbReference type="Proteomes" id="UP000726170"/>
    </source>
</evidence>
<dbReference type="Proteomes" id="UP000726170">
    <property type="component" value="Unassembled WGS sequence"/>
</dbReference>
<dbReference type="GO" id="GO:0005524">
    <property type="term" value="F:ATP binding"/>
    <property type="evidence" value="ECO:0007669"/>
    <property type="project" value="UniProtKB-KW"/>
</dbReference>
<dbReference type="PROSITE" id="PS00211">
    <property type="entry name" value="ABC_TRANSPORTER_1"/>
    <property type="match status" value="1"/>
</dbReference>
<feature type="domain" description="ABC transporter" evidence="3">
    <location>
        <begin position="6"/>
        <end position="234"/>
    </location>
</feature>
<dbReference type="RefSeq" id="WP_216438443.1">
    <property type="nucleotide sequence ID" value="NZ_JAHLQF010000002.1"/>
</dbReference>
<dbReference type="EMBL" id="JAHLQF010000002">
    <property type="protein sequence ID" value="MBU5483943.1"/>
    <property type="molecule type" value="Genomic_DNA"/>
</dbReference>
<organism evidence="4 5">
    <name type="scientific">Clostridium mobile</name>
    <dbReference type="NCBI Taxonomy" id="2841512"/>
    <lineage>
        <taxon>Bacteria</taxon>
        <taxon>Bacillati</taxon>
        <taxon>Bacillota</taxon>
        <taxon>Clostridia</taxon>
        <taxon>Eubacteriales</taxon>
        <taxon>Clostridiaceae</taxon>
        <taxon>Clostridium</taxon>
    </lineage>
</organism>
<dbReference type="InterPro" id="IPR017871">
    <property type="entry name" value="ABC_transporter-like_CS"/>
</dbReference>
<proteinExistence type="inferred from homology"/>
<evidence type="ECO:0000256" key="1">
    <source>
        <dbReference type="ARBA" id="ARBA00005417"/>
    </source>
</evidence>
<dbReference type="PANTHER" id="PTHR43335">
    <property type="entry name" value="ABC TRANSPORTER, ATP-BINDING PROTEIN"/>
    <property type="match status" value="1"/>
</dbReference>
<gene>
    <name evidence="4" type="ORF">KQI86_06345</name>
</gene>
<dbReference type="InterPro" id="IPR003593">
    <property type="entry name" value="AAA+_ATPase"/>
</dbReference>
<dbReference type="PANTHER" id="PTHR43335:SF8">
    <property type="entry name" value="ABC TRANSPORTER, ATP-BINDING PROTEIN"/>
    <property type="match status" value="1"/>
</dbReference>
<name>A0ABS6EFY3_9CLOT</name>
<dbReference type="SMART" id="SM00382">
    <property type="entry name" value="AAA"/>
    <property type="match status" value="1"/>
</dbReference>
<evidence type="ECO:0000313" key="4">
    <source>
        <dbReference type="EMBL" id="MBU5483943.1"/>
    </source>
</evidence>
<dbReference type="Pfam" id="PF00005">
    <property type="entry name" value="ABC_tran"/>
    <property type="match status" value="1"/>
</dbReference>
<keyword evidence="4" id="KW-0067">ATP-binding</keyword>
<dbReference type="PROSITE" id="PS50893">
    <property type="entry name" value="ABC_TRANSPORTER_2"/>
    <property type="match status" value="1"/>
</dbReference>
<dbReference type="InterPro" id="IPR003439">
    <property type="entry name" value="ABC_transporter-like_ATP-bd"/>
</dbReference>
<reference evidence="4 5" key="1">
    <citation type="submission" date="2021-06" db="EMBL/GenBank/DDBJ databases">
        <authorList>
            <person name="Sun Q."/>
            <person name="Li D."/>
        </authorList>
    </citation>
    <scope>NUCLEOTIDE SEQUENCE [LARGE SCALE GENOMIC DNA]</scope>
    <source>
        <strain evidence="4 5">MSJ-11</strain>
    </source>
</reference>
<evidence type="ECO:0000256" key="2">
    <source>
        <dbReference type="ARBA" id="ARBA00022448"/>
    </source>
</evidence>
<keyword evidence="2" id="KW-0813">Transport</keyword>
<accession>A0ABS6EFY3</accession>